<dbReference type="RefSeq" id="WP_264279781.1">
    <property type="nucleotide sequence ID" value="NZ_CP107006.1"/>
</dbReference>
<feature type="domain" description="OmpA-like" evidence="12">
    <location>
        <begin position="344"/>
        <end position="457"/>
    </location>
</feature>
<dbReference type="PANTHER" id="PTHR30329:SF21">
    <property type="entry name" value="LIPOPROTEIN YIAD-RELATED"/>
    <property type="match status" value="1"/>
</dbReference>
<keyword evidence="3" id="KW-1134">Transmembrane beta strand</keyword>
<evidence type="ECO:0000256" key="9">
    <source>
        <dbReference type="PROSITE-ProRule" id="PRU00473"/>
    </source>
</evidence>
<dbReference type="SUPFAM" id="SSF56925">
    <property type="entry name" value="OMPA-like"/>
    <property type="match status" value="1"/>
</dbReference>
<keyword evidence="7 9" id="KW-0472">Membrane</keyword>
<evidence type="ECO:0000256" key="10">
    <source>
        <dbReference type="SAM" id="Coils"/>
    </source>
</evidence>
<keyword evidence="11" id="KW-0732">Signal</keyword>
<dbReference type="Gene3D" id="3.30.1330.60">
    <property type="entry name" value="OmpA-like domain"/>
    <property type="match status" value="1"/>
</dbReference>
<dbReference type="InterPro" id="IPR011250">
    <property type="entry name" value="OMP/PagP_B-barrel"/>
</dbReference>
<evidence type="ECO:0000256" key="7">
    <source>
        <dbReference type="ARBA" id="ARBA00023136"/>
    </source>
</evidence>
<keyword evidence="6" id="KW-0626">Porin</keyword>
<evidence type="ECO:0000256" key="1">
    <source>
        <dbReference type="ARBA" id="ARBA00004571"/>
    </source>
</evidence>
<evidence type="ECO:0000256" key="11">
    <source>
        <dbReference type="SAM" id="SignalP"/>
    </source>
</evidence>
<dbReference type="EMBL" id="CP107006">
    <property type="protein sequence ID" value="UYQ91332.1"/>
    <property type="molecule type" value="Genomic_DNA"/>
</dbReference>
<dbReference type="InterPro" id="IPR050330">
    <property type="entry name" value="Bact_OuterMem_StrucFunc"/>
</dbReference>
<feature type="signal peptide" evidence="11">
    <location>
        <begin position="1"/>
        <end position="23"/>
    </location>
</feature>
<organism evidence="13 14">
    <name type="scientific">Chitinophaga horti</name>
    <dbReference type="NCBI Taxonomy" id="2920382"/>
    <lineage>
        <taxon>Bacteria</taxon>
        <taxon>Pseudomonadati</taxon>
        <taxon>Bacteroidota</taxon>
        <taxon>Chitinophagia</taxon>
        <taxon>Chitinophagales</taxon>
        <taxon>Chitinophagaceae</taxon>
        <taxon>Chitinophaga</taxon>
    </lineage>
</organism>
<dbReference type="SUPFAM" id="SSF103647">
    <property type="entry name" value="TSP type-3 repeat"/>
    <property type="match status" value="1"/>
</dbReference>
<dbReference type="InterPro" id="IPR028974">
    <property type="entry name" value="TSP_type-3_rpt"/>
</dbReference>
<proteinExistence type="predicted"/>
<evidence type="ECO:0000256" key="6">
    <source>
        <dbReference type="ARBA" id="ARBA00023114"/>
    </source>
</evidence>
<dbReference type="PROSITE" id="PS51123">
    <property type="entry name" value="OMPA_2"/>
    <property type="match status" value="1"/>
</dbReference>
<dbReference type="SUPFAM" id="SSF103088">
    <property type="entry name" value="OmpA-like"/>
    <property type="match status" value="1"/>
</dbReference>
<dbReference type="CDD" id="cd07185">
    <property type="entry name" value="OmpA_C-like"/>
    <property type="match status" value="1"/>
</dbReference>
<name>A0ABY6IVD3_9BACT</name>
<dbReference type="PANTHER" id="PTHR30329">
    <property type="entry name" value="STATOR ELEMENT OF FLAGELLAR MOTOR COMPLEX"/>
    <property type="match status" value="1"/>
</dbReference>
<keyword evidence="5" id="KW-0406">Ion transport</keyword>
<accession>A0ABY6IVD3</accession>
<feature type="coiled-coil region" evidence="10">
    <location>
        <begin position="263"/>
        <end position="290"/>
    </location>
</feature>
<dbReference type="InterPro" id="IPR006664">
    <property type="entry name" value="OMP_bac"/>
</dbReference>
<keyword evidence="8" id="KW-0998">Cell outer membrane</keyword>
<gene>
    <name evidence="13" type="ORF">MKQ68_14660</name>
</gene>
<keyword evidence="10" id="KW-0175">Coiled coil</keyword>
<dbReference type="PRINTS" id="PR01021">
    <property type="entry name" value="OMPADOMAIN"/>
</dbReference>
<dbReference type="Pfam" id="PF00691">
    <property type="entry name" value="OmpA"/>
    <property type="match status" value="1"/>
</dbReference>
<dbReference type="InterPro" id="IPR036737">
    <property type="entry name" value="OmpA-like_sf"/>
</dbReference>
<sequence>MKRKFLAMAALCIAALAPVHVFAQDEPMSATDNTVTTTPAGLFKGTEGYRKWSIGINAGLLAPVAFTGGHNDFTKWLVSYGYGGYVKWQVLHMLSLRADFLGGQLKANNEKKLGNGSTSSSPYNQFETMLQWSGSLNAVFNVANMNFFAKRNFMQLYVSAGGGLAGYKPTLTTNGNVTFDYKPDGSIKEFYVPVGAGLKFKLSESANFDIGYTMHYLDGDNLDGVVNSSGRDKFSYGYIGVEFPLGRKTKPQLAWHNPIAEMYDDLAAQRDQVRLELDAQKEANAKLAADFAKLTADSDKDGVSDQFDKCPNTPADVKVDGSGCPLPRDTVAPKEVKIFVTEADNRLVREAIANLEFETGKASIKPSSFPSLDRVAELLVKKGFSIKLSGHTDNVGRDDSNMILSKQRAEAVKAYLVQRNVNASKVEAVGYGETQPIASNKTAAGRQQNRRVEFVLY</sequence>
<evidence type="ECO:0000256" key="8">
    <source>
        <dbReference type="ARBA" id="ARBA00023237"/>
    </source>
</evidence>
<keyword evidence="14" id="KW-1185">Reference proteome</keyword>
<evidence type="ECO:0000313" key="14">
    <source>
        <dbReference type="Proteomes" id="UP001162741"/>
    </source>
</evidence>
<dbReference type="Proteomes" id="UP001162741">
    <property type="component" value="Chromosome"/>
</dbReference>
<feature type="chain" id="PRO_5046447441" evidence="11">
    <location>
        <begin position="24"/>
        <end position="457"/>
    </location>
</feature>
<evidence type="ECO:0000256" key="4">
    <source>
        <dbReference type="ARBA" id="ARBA00022692"/>
    </source>
</evidence>
<evidence type="ECO:0000256" key="3">
    <source>
        <dbReference type="ARBA" id="ARBA00022452"/>
    </source>
</evidence>
<comment type="subcellular location">
    <subcellularLocation>
        <location evidence="1">Cell outer membrane</location>
        <topology evidence="1">Multi-pass membrane protein</topology>
    </subcellularLocation>
</comment>
<evidence type="ECO:0000256" key="2">
    <source>
        <dbReference type="ARBA" id="ARBA00022448"/>
    </source>
</evidence>
<evidence type="ECO:0000313" key="13">
    <source>
        <dbReference type="EMBL" id="UYQ91332.1"/>
    </source>
</evidence>
<protein>
    <submittedName>
        <fullName evidence="13">OmpA family protein</fullName>
    </submittedName>
</protein>
<evidence type="ECO:0000256" key="5">
    <source>
        <dbReference type="ARBA" id="ARBA00023065"/>
    </source>
</evidence>
<keyword evidence="4" id="KW-0812">Transmembrane</keyword>
<reference evidence="13" key="1">
    <citation type="submission" date="2022-10" db="EMBL/GenBank/DDBJ databases">
        <title>Chitinophaga sp. nov., isolated from soil.</title>
        <authorList>
            <person name="Jeon C.O."/>
        </authorList>
    </citation>
    <scope>NUCLEOTIDE SEQUENCE</scope>
    <source>
        <strain evidence="13">R8</strain>
    </source>
</reference>
<evidence type="ECO:0000259" key="12">
    <source>
        <dbReference type="PROSITE" id="PS51123"/>
    </source>
</evidence>
<keyword evidence="2" id="KW-0813">Transport</keyword>
<dbReference type="InterPro" id="IPR006665">
    <property type="entry name" value="OmpA-like"/>
</dbReference>